<reference evidence="1" key="2">
    <citation type="journal article" date="2024" name="Plant">
        <title>Genomic evolution and insights into agronomic trait innovations of Sesamum species.</title>
        <authorList>
            <person name="Miao H."/>
            <person name="Wang L."/>
            <person name="Qu L."/>
            <person name="Liu H."/>
            <person name="Sun Y."/>
            <person name="Le M."/>
            <person name="Wang Q."/>
            <person name="Wei S."/>
            <person name="Zheng Y."/>
            <person name="Lin W."/>
            <person name="Duan Y."/>
            <person name="Cao H."/>
            <person name="Xiong S."/>
            <person name="Wang X."/>
            <person name="Wei L."/>
            <person name="Li C."/>
            <person name="Ma Q."/>
            <person name="Ju M."/>
            <person name="Zhao R."/>
            <person name="Li G."/>
            <person name="Mu C."/>
            <person name="Tian Q."/>
            <person name="Mei H."/>
            <person name="Zhang T."/>
            <person name="Gao T."/>
            <person name="Zhang H."/>
        </authorList>
    </citation>
    <scope>NUCLEOTIDE SEQUENCE</scope>
    <source>
        <strain evidence="1">K16</strain>
    </source>
</reference>
<organism evidence="1 2">
    <name type="scientific">Sesamum angolense</name>
    <dbReference type="NCBI Taxonomy" id="2727404"/>
    <lineage>
        <taxon>Eukaryota</taxon>
        <taxon>Viridiplantae</taxon>
        <taxon>Streptophyta</taxon>
        <taxon>Embryophyta</taxon>
        <taxon>Tracheophyta</taxon>
        <taxon>Spermatophyta</taxon>
        <taxon>Magnoliopsida</taxon>
        <taxon>eudicotyledons</taxon>
        <taxon>Gunneridae</taxon>
        <taxon>Pentapetalae</taxon>
        <taxon>asterids</taxon>
        <taxon>lamiids</taxon>
        <taxon>Lamiales</taxon>
        <taxon>Pedaliaceae</taxon>
        <taxon>Sesamum</taxon>
    </lineage>
</organism>
<dbReference type="PANTHER" id="PTHR33116:SF76">
    <property type="entry name" value="DUF4283 DOMAIN-CONTAINING PROTEIN"/>
    <property type="match status" value="1"/>
</dbReference>
<dbReference type="AlphaFoldDB" id="A0AAE2BR76"/>
<dbReference type="PANTHER" id="PTHR33116">
    <property type="entry name" value="REVERSE TRANSCRIPTASE ZINC-BINDING DOMAIN-CONTAINING PROTEIN-RELATED-RELATED"/>
    <property type="match status" value="1"/>
</dbReference>
<proteinExistence type="predicted"/>
<keyword evidence="2" id="KW-1185">Reference proteome</keyword>
<dbReference type="EMBL" id="JACGWL010000009">
    <property type="protein sequence ID" value="KAK4394520.1"/>
    <property type="molecule type" value="Genomic_DNA"/>
</dbReference>
<reference evidence="1" key="1">
    <citation type="submission" date="2020-06" db="EMBL/GenBank/DDBJ databases">
        <authorList>
            <person name="Li T."/>
            <person name="Hu X."/>
            <person name="Zhang T."/>
            <person name="Song X."/>
            <person name="Zhang H."/>
            <person name="Dai N."/>
            <person name="Sheng W."/>
            <person name="Hou X."/>
            <person name="Wei L."/>
        </authorList>
    </citation>
    <scope>NUCLEOTIDE SEQUENCE</scope>
    <source>
        <strain evidence="1">K16</strain>
        <tissue evidence="1">Leaf</tissue>
    </source>
</reference>
<name>A0AAE2BR76_9LAMI</name>
<comment type="caution">
    <text evidence="1">The sequence shown here is derived from an EMBL/GenBank/DDBJ whole genome shotgun (WGS) entry which is preliminary data.</text>
</comment>
<evidence type="ECO:0000313" key="1">
    <source>
        <dbReference type="EMBL" id="KAK4394520.1"/>
    </source>
</evidence>
<sequence length="175" mass="21020">MRTFLWKGTSSIGYPNVAWRQICLPIEEGGQGIRNIIALNYALMSKHLWETSPIWVGWIYQYHLRDKSVWTVNNRTRSWKWRKLLRLHTVLQPHIEYQTASWEDILLWQDLWHEIGPLIHRFPQSPHVVETTLADKFNLVMFNGAWQWPIITDLECLEILHSLLTIHRGRDRIMW</sequence>
<dbReference type="Proteomes" id="UP001289374">
    <property type="component" value="Unassembled WGS sequence"/>
</dbReference>
<evidence type="ECO:0000313" key="2">
    <source>
        <dbReference type="Proteomes" id="UP001289374"/>
    </source>
</evidence>
<accession>A0AAE2BR76</accession>
<gene>
    <name evidence="1" type="ORF">Sango_1606300</name>
</gene>
<protein>
    <submittedName>
        <fullName evidence="1">Uncharacterized protein</fullName>
    </submittedName>
</protein>